<proteinExistence type="predicted"/>
<evidence type="ECO:0000313" key="4">
    <source>
        <dbReference type="Proteomes" id="UP000886819"/>
    </source>
</evidence>
<sequence>MKTVKSLKWLSLLLVLALGIPGSALAYTDRNLEAPRAENVVIDGDLSEWDLTRCLTIDSEAQIIDQIEHWDGVEDCSMEIYAMWDEENLYIGARVKDDTPFVYREGFPLDELDAIILFLSTNPEADPDRTAYEATDWRIVQSTDEYDFFNFVDRSMVADDQGYATQGEYGDELVFDDYEAATVRDKEYGGWILESKIPLHNLSNEQIPQLVPQAGMTIGFDFSVLDVDLPCPGIHSLRMQSSANLEGRDRTPADYDVDNNPSLWGTLTFVEE</sequence>
<reference evidence="3" key="1">
    <citation type="submission" date="2020-10" db="EMBL/GenBank/DDBJ databases">
        <authorList>
            <person name="Gilroy R."/>
        </authorList>
    </citation>
    <scope>NUCLEOTIDE SEQUENCE</scope>
    <source>
        <strain evidence="3">ChiHile30-977</strain>
    </source>
</reference>
<dbReference type="GO" id="GO:0016052">
    <property type="term" value="P:carbohydrate catabolic process"/>
    <property type="evidence" value="ECO:0007669"/>
    <property type="project" value="InterPro"/>
</dbReference>
<dbReference type="Gene3D" id="2.60.40.1190">
    <property type="match status" value="1"/>
</dbReference>
<organism evidence="3 4">
    <name type="scientific">Candidatus Avichristensenella intestinipullorum</name>
    <dbReference type="NCBI Taxonomy" id="2840693"/>
    <lineage>
        <taxon>Bacteria</taxon>
        <taxon>Bacillati</taxon>
        <taxon>Bacillota</taxon>
        <taxon>Clostridia</taxon>
        <taxon>Candidatus Avichristensenella</taxon>
    </lineage>
</organism>
<reference evidence="3" key="2">
    <citation type="journal article" date="2021" name="PeerJ">
        <title>Extensive microbial diversity within the chicken gut microbiome revealed by metagenomics and culture.</title>
        <authorList>
            <person name="Gilroy R."/>
            <person name="Ravi A."/>
            <person name="Getino M."/>
            <person name="Pursley I."/>
            <person name="Horton D.L."/>
            <person name="Alikhan N.F."/>
            <person name="Baker D."/>
            <person name="Gharbi K."/>
            <person name="Hall N."/>
            <person name="Watson M."/>
            <person name="Adriaenssens E.M."/>
            <person name="Foster-Nyarko E."/>
            <person name="Jarju S."/>
            <person name="Secka A."/>
            <person name="Antonio M."/>
            <person name="Oren A."/>
            <person name="Chaudhuri R.R."/>
            <person name="La Ragione R."/>
            <person name="Hildebrand F."/>
            <person name="Pallen M.J."/>
        </authorList>
    </citation>
    <scope>NUCLEOTIDE SEQUENCE</scope>
    <source>
        <strain evidence="3">ChiHile30-977</strain>
    </source>
</reference>
<feature type="signal peptide" evidence="1">
    <location>
        <begin position="1"/>
        <end position="26"/>
    </location>
</feature>
<feature type="chain" id="PRO_5038691320" description="Carbohydrate-binding domain-containing protein" evidence="1">
    <location>
        <begin position="27"/>
        <end position="272"/>
    </location>
</feature>
<dbReference type="Pfam" id="PF06452">
    <property type="entry name" value="CBM9_1"/>
    <property type="match status" value="1"/>
</dbReference>
<dbReference type="Proteomes" id="UP000886819">
    <property type="component" value="Unassembled WGS sequence"/>
</dbReference>
<name>A0A9D0YV17_9FIRM</name>
<keyword evidence="1" id="KW-0732">Signal</keyword>
<protein>
    <recommendedName>
        <fullName evidence="2">Carbohydrate-binding domain-containing protein</fullName>
    </recommendedName>
</protein>
<gene>
    <name evidence="3" type="ORF">IAA66_02790</name>
</gene>
<dbReference type="GO" id="GO:0030246">
    <property type="term" value="F:carbohydrate binding"/>
    <property type="evidence" value="ECO:0007669"/>
    <property type="project" value="InterPro"/>
</dbReference>
<accession>A0A9D0YV17</accession>
<evidence type="ECO:0000259" key="2">
    <source>
        <dbReference type="Pfam" id="PF06452"/>
    </source>
</evidence>
<dbReference type="EMBL" id="DVFI01000037">
    <property type="protein sequence ID" value="HIQ62498.1"/>
    <property type="molecule type" value="Genomic_DNA"/>
</dbReference>
<evidence type="ECO:0000313" key="3">
    <source>
        <dbReference type="EMBL" id="HIQ62498.1"/>
    </source>
</evidence>
<feature type="domain" description="Carbohydrate-binding" evidence="2">
    <location>
        <begin position="61"/>
        <end position="270"/>
    </location>
</feature>
<dbReference type="InterPro" id="IPR010502">
    <property type="entry name" value="Carb-bd_dom_fam9"/>
</dbReference>
<dbReference type="GO" id="GO:0004553">
    <property type="term" value="F:hydrolase activity, hydrolyzing O-glycosyl compounds"/>
    <property type="evidence" value="ECO:0007669"/>
    <property type="project" value="InterPro"/>
</dbReference>
<comment type="caution">
    <text evidence="3">The sequence shown here is derived from an EMBL/GenBank/DDBJ whole genome shotgun (WGS) entry which is preliminary data.</text>
</comment>
<dbReference type="SUPFAM" id="SSF49344">
    <property type="entry name" value="CBD9-like"/>
    <property type="match status" value="1"/>
</dbReference>
<evidence type="ECO:0000256" key="1">
    <source>
        <dbReference type="SAM" id="SignalP"/>
    </source>
</evidence>
<dbReference type="AlphaFoldDB" id="A0A9D0YV17"/>